<dbReference type="Proteomes" id="UP000516422">
    <property type="component" value="Chromosome"/>
</dbReference>
<accession>A0A7H1PUN8</accession>
<evidence type="ECO:0000256" key="1">
    <source>
        <dbReference type="SAM" id="MobiDB-lite"/>
    </source>
</evidence>
<dbReference type="EMBL" id="CP051006">
    <property type="protein sequence ID" value="QNT91768.1"/>
    <property type="molecule type" value="Genomic_DNA"/>
</dbReference>
<proteinExistence type="predicted"/>
<evidence type="ECO:0000313" key="3">
    <source>
        <dbReference type="Proteomes" id="UP000516422"/>
    </source>
</evidence>
<gene>
    <name evidence="2" type="ORF">HEP81_01439</name>
</gene>
<reference evidence="2 3" key="1">
    <citation type="submission" date="2020-04" db="EMBL/GenBank/DDBJ databases">
        <title>Characterization and engineering of Streptomyces griseofuscus DSM40191 as a potential heterologous host for expression of BGCs.</title>
        <authorList>
            <person name="Gren T."/>
            <person name="Whitford C.M."/>
            <person name="Mohite O.S."/>
            <person name="Joergensen T.S."/>
            <person name="Nielsen J.B."/>
            <person name="Lee S.Y."/>
            <person name="Weber T."/>
        </authorList>
    </citation>
    <scope>NUCLEOTIDE SEQUENCE [LARGE SCALE GENOMIC DNA]</scope>
    <source>
        <strain evidence="2 3">DSM 40191</strain>
    </source>
</reference>
<name>A0A7H1PUN8_9ACTN</name>
<feature type="compositionally biased region" description="Basic and acidic residues" evidence="1">
    <location>
        <begin position="210"/>
        <end position="226"/>
    </location>
</feature>
<feature type="region of interest" description="Disordered" evidence="1">
    <location>
        <begin position="210"/>
        <end position="233"/>
    </location>
</feature>
<sequence>MINKGRINVRVQRRRAGPLSSLRARFHGRRDADGLREMLAGAYAGGAPSDEDLPPYVLGLHAQVRHSTARLRSRTLAAHRALHIRIQSESVRVVNQYTERGEPTPAALARFGEWVAEWRSAASVCRQQAQQLTDEANQLIACYWDAAWVRARRGDRAGGRRPTGWLPGKITLDGTWAHLDDGLLSDRWYVPDAPGRDTDPSAVAQALHILDHQSARGRPDRTRQGDAPKGSRR</sequence>
<evidence type="ECO:0000313" key="2">
    <source>
        <dbReference type="EMBL" id="QNT91768.1"/>
    </source>
</evidence>
<organism evidence="2 3">
    <name type="scientific">Streptomyces griseofuscus</name>
    <dbReference type="NCBI Taxonomy" id="146922"/>
    <lineage>
        <taxon>Bacteria</taxon>
        <taxon>Bacillati</taxon>
        <taxon>Actinomycetota</taxon>
        <taxon>Actinomycetes</taxon>
        <taxon>Kitasatosporales</taxon>
        <taxon>Streptomycetaceae</taxon>
        <taxon>Streptomyces</taxon>
    </lineage>
</organism>
<protein>
    <submittedName>
        <fullName evidence="2">Uncharacterized protein</fullName>
    </submittedName>
</protein>
<dbReference type="GeneID" id="91461065"/>
<dbReference type="AlphaFoldDB" id="A0A7H1PUN8"/>
<dbReference type="KEGG" id="sgf:HEP81_01439"/>
<dbReference type="RefSeq" id="WP_243279303.1">
    <property type="nucleotide sequence ID" value="NZ_CP051006.1"/>
</dbReference>